<dbReference type="InParanoid" id="A0A6J2XP69"/>
<feature type="compositionally biased region" description="Polar residues" evidence="1">
    <location>
        <begin position="118"/>
        <end position="127"/>
    </location>
</feature>
<sequence>MAIARSDVISKKEKYFLYNTLSGLVKGMENSYTTIDLRNECCVTGKITKVDAFMNVEMEDVICYDMTGNKTSLESFFLCARNIRYVHISPQKDVATLLNEVVAPMIPKKGPPKRSFKNSRAQKQNAKTIAEAYNRSRK</sequence>
<dbReference type="InterPro" id="IPR001163">
    <property type="entry name" value="Sm_dom_euk/arc"/>
</dbReference>
<dbReference type="OrthoDB" id="10256176at2759"/>
<dbReference type="InterPro" id="IPR010920">
    <property type="entry name" value="LSM_dom_sf"/>
</dbReference>
<keyword evidence="3" id="KW-1185">Reference proteome</keyword>
<evidence type="ECO:0000313" key="4">
    <source>
        <dbReference type="RefSeq" id="XP_030752665.1"/>
    </source>
</evidence>
<dbReference type="KEGG" id="soy:115879806"/>
<name>A0A6J2XP69_SITOR</name>
<dbReference type="GO" id="GO:0006398">
    <property type="term" value="P:mRNA 3'-end processing by stem-loop binding and cleavage"/>
    <property type="evidence" value="ECO:0007669"/>
    <property type="project" value="TreeGrafter"/>
</dbReference>
<accession>A0A6J2XP69</accession>
<dbReference type="Pfam" id="PF01423">
    <property type="entry name" value="LSM"/>
    <property type="match status" value="1"/>
</dbReference>
<feature type="domain" description="Sm" evidence="2">
    <location>
        <begin position="23"/>
        <end position="88"/>
    </location>
</feature>
<dbReference type="SMART" id="SM00651">
    <property type="entry name" value="Sm"/>
    <property type="match status" value="1"/>
</dbReference>
<dbReference type="InterPro" id="IPR052840">
    <property type="entry name" value="U7_snRNA_Sm-like"/>
</dbReference>
<dbReference type="RefSeq" id="XP_030752665.1">
    <property type="nucleotide sequence ID" value="XM_030896805.1"/>
</dbReference>
<dbReference type="GO" id="GO:0071209">
    <property type="term" value="F:U7 snRNA binding"/>
    <property type="evidence" value="ECO:0007669"/>
    <property type="project" value="TreeGrafter"/>
</dbReference>
<evidence type="ECO:0000256" key="1">
    <source>
        <dbReference type="SAM" id="MobiDB-lite"/>
    </source>
</evidence>
<dbReference type="CTD" id="84967"/>
<dbReference type="FunCoup" id="A0A6J2XP69">
    <property type="interactions" value="15"/>
</dbReference>
<dbReference type="GO" id="GO:0071254">
    <property type="term" value="C:cytoplasmic U snRNP body"/>
    <property type="evidence" value="ECO:0007669"/>
    <property type="project" value="TreeGrafter"/>
</dbReference>
<protein>
    <submittedName>
        <fullName evidence="4">U7 snRNA-associated Sm-like protein LSm10</fullName>
    </submittedName>
</protein>
<evidence type="ECO:0000313" key="3">
    <source>
        <dbReference type="Proteomes" id="UP000504635"/>
    </source>
</evidence>
<dbReference type="Proteomes" id="UP000504635">
    <property type="component" value="Unplaced"/>
</dbReference>
<organism evidence="3 4">
    <name type="scientific">Sitophilus oryzae</name>
    <name type="common">Rice weevil</name>
    <name type="synonym">Curculio oryzae</name>
    <dbReference type="NCBI Taxonomy" id="7048"/>
    <lineage>
        <taxon>Eukaryota</taxon>
        <taxon>Metazoa</taxon>
        <taxon>Ecdysozoa</taxon>
        <taxon>Arthropoda</taxon>
        <taxon>Hexapoda</taxon>
        <taxon>Insecta</taxon>
        <taxon>Pterygota</taxon>
        <taxon>Neoptera</taxon>
        <taxon>Endopterygota</taxon>
        <taxon>Coleoptera</taxon>
        <taxon>Polyphaga</taxon>
        <taxon>Cucujiformia</taxon>
        <taxon>Curculionidae</taxon>
        <taxon>Dryophthorinae</taxon>
        <taxon>Sitophilus</taxon>
    </lineage>
</organism>
<dbReference type="PANTHER" id="PTHR21196:SF1">
    <property type="entry name" value="U7 SNRNA-ASSOCIATED SM-LIKE PROTEIN LSM10"/>
    <property type="match status" value="1"/>
</dbReference>
<feature type="region of interest" description="Disordered" evidence="1">
    <location>
        <begin position="106"/>
        <end position="138"/>
    </location>
</feature>
<dbReference type="PANTHER" id="PTHR21196">
    <property type="entry name" value="U7 SNRNA-ASSOCIATED SM-LIKE PROTEIN LSM10"/>
    <property type="match status" value="1"/>
</dbReference>
<reference evidence="4" key="1">
    <citation type="submission" date="2025-08" db="UniProtKB">
        <authorList>
            <consortium name="RefSeq"/>
        </authorList>
    </citation>
    <scope>IDENTIFICATION</scope>
    <source>
        <tissue evidence="4">Gonads</tissue>
    </source>
</reference>
<evidence type="ECO:0000259" key="2">
    <source>
        <dbReference type="SMART" id="SM00651"/>
    </source>
</evidence>
<dbReference type="Gene3D" id="2.30.30.100">
    <property type="match status" value="1"/>
</dbReference>
<proteinExistence type="predicted"/>
<dbReference type="GeneID" id="115879806"/>
<dbReference type="GO" id="GO:0016604">
    <property type="term" value="C:nuclear body"/>
    <property type="evidence" value="ECO:0007669"/>
    <property type="project" value="TreeGrafter"/>
</dbReference>
<dbReference type="SUPFAM" id="SSF50182">
    <property type="entry name" value="Sm-like ribonucleoproteins"/>
    <property type="match status" value="1"/>
</dbReference>
<dbReference type="GO" id="GO:0071208">
    <property type="term" value="F:histone pre-mRNA DCP binding"/>
    <property type="evidence" value="ECO:0007669"/>
    <property type="project" value="TreeGrafter"/>
</dbReference>
<dbReference type="AlphaFoldDB" id="A0A6J2XP69"/>
<gene>
    <name evidence="4" type="primary">LOC115879806</name>
</gene>
<dbReference type="CDD" id="cd01733">
    <property type="entry name" value="LSm10"/>
    <property type="match status" value="1"/>
</dbReference>